<evidence type="ECO:0000313" key="11">
    <source>
        <dbReference type="EMBL" id="KAF8468001.1"/>
    </source>
</evidence>
<protein>
    <submittedName>
        <fullName evidence="11">Uncharacterized protein</fullName>
    </submittedName>
</protein>
<keyword evidence="6" id="KW-0931">ER-Golgi transport</keyword>
<dbReference type="PANTHER" id="PTHR13050:SF7">
    <property type="entry name" value="VESICLE TRANSPORT PROTEIN USE1"/>
    <property type="match status" value="1"/>
</dbReference>
<keyword evidence="4 10" id="KW-0812">Transmembrane</keyword>
<keyword evidence="9 10" id="KW-0472">Membrane</keyword>
<comment type="caution">
    <text evidence="11">The sequence shown here is derived from an EMBL/GenBank/DDBJ whole genome shotgun (WGS) entry which is preliminary data.</text>
</comment>
<reference evidence="11" key="1">
    <citation type="submission" date="2019-10" db="EMBL/GenBank/DDBJ databases">
        <authorList>
            <consortium name="DOE Joint Genome Institute"/>
            <person name="Kuo A."/>
            <person name="Miyauchi S."/>
            <person name="Kiss E."/>
            <person name="Drula E."/>
            <person name="Kohler A."/>
            <person name="Sanchez-Garcia M."/>
            <person name="Andreopoulos B."/>
            <person name="Barry K.W."/>
            <person name="Bonito G."/>
            <person name="Buee M."/>
            <person name="Carver A."/>
            <person name="Chen C."/>
            <person name="Cichocki N."/>
            <person name="Clum A."/>
            <person name="Culley D."/>
            <person name="Crous P.W."/>
            <person name="Fauchery L."/>
            <person name="Girlanda M."/>
            <person name="Hayes R."/>
            <person name="Keri Z."/>
            <person name="LaButti K."/>
            <person name="Lipzen A."/>
            <person name="Lombard V."/>
            <person name="Magnuson J."/>
            <person name="Maillard F."/>
            <person name="Morin E."/>
            <person name="Murat C."/>
            <person name="Nolan M."/>
            <person name="Ohm R."/>
            <person name="Pangilinan J."/>
            <person name="Pereira M."/>
            <person name="Perotto S."/>
            <person name="Peter M."/>
            <person name="Riley R."/>
            <person name="Sitrit Y."/>
            <person name="Stielow B."/>
            <person name="Szollosi G."/>
            <person name="Zifcakova L."/>
            <person name="Stursova M."/>
            <person name="Spatafora J.W."/>
            <person name="Tedersoo L."/>
            <person name="Vaario L.-M."/>
            <person name="Yamada A."/>
            <person name="Yan M."/>
            <person name="Wang P."/>
            <person name="Xu J."/>
            <person name="Bruns T."/>
            <person name="Baldrian P."/>
            <person name="Vilgalys R."/>
            <person name="Henrissat B."/>
            <person name="Grigoriev I.V."/>
            <person name="Hibbett D."/>
            <person name="Nagy L.G."/>
            <person name="Martin F.M."/>
        </authorList>
    </citation>
    <scope>NUCLEOTIDE SEQUENCE</scope>
    <source>
        <strain evidence="11">Prilba</strain>
    </source>
</reference>
<dbReference type="EMBL" id="WHVB01000034">
    <property type="protein sequence ID" value="KAF8468001.1"/>
    <property type="molecule type" value="Genomic_DNA"/>
</dbReference>
<dbReference type="Proteomes" id="UP000759537">
    <property type="component" value="Unassembled WGS sequence"/>
</dbReference>
<keyword evidence="5" id="KW-0256">Endoplasmic reticulum</keyword>
<dbReference type="CDD" id="cd15860">
    <property type="entry name" value="SNARE_USE1"/>
    <property type="match status" value="1"/>
</dbReference>
<comment type="subcellular location">
    <subcellularLocation>
        <location evidence="1">Endoplasmic reticulum membrane</location>
        <topology evidence="1">Single-pass type IV membrane protein</topology>
    </subcellularLocation>
</comment>
<evidence type="ECO:0000256" key="8">
    <source>
        <dbReference type="ARBA" id="ARBA00022989"/>
    </source>
</evidence>
<reference evidence="11" key="2">
    <citation type="journal article" date="2020" name="Nat. Commun.">
        <title>Large-scale genome sequencing of mycorrhizal fungi provides insights into the early evolution of symbiotic traits.</title>
        <authorList>
            <person name="Miyauchi S."/>
            <person name="Kiss E."/>
            <person name="Kuo A."/>
            <person name="Drula E."/>
            <person name="Kohler A."/>
            <person name="Sanchez-Garcia M."/>
            <person name="Morin E."/>
            <person name="Andreopoulos B."/>
            <person name="Barry K.W."/>
            <person name="Bonito G."/>
            <person name="Buee M."/>
            <person name="Carver A."/>
            <person name="Chen C."/>
            <person name="Cichocki N."/>
            <person name="Clum A."/>
            <person name="Culley D."/>
            <person name="Crous P.W."/>
            <person name="Fauchery L."/>
            <person name="Girlanda M."/>
            <person name="Hayes R.D."/>
            <person name="Keri Z."/>
            <person name="LaButti K."/>
            <person name="Lipzen A."/>
            <person name="Lombard V."/>
            <person name="Magnuson J."/>
            <person name="Maillard F."/>
            <person name="Murat C."/>
            <person name="Nolan M."/>
            <person name="Ohm R.A."/>
            <person name="Pangilinan J."/>
            <person name="Pereira M.F."/>
            <person name="Perotto S."/>
            <person name="Peter M."/>
            <person name="Pfister S."/>
            <person name="Riley R."/>
            <person name="Sitrit Y."/>
            <person name="Stielow J.B."/>
            <person name="Szollosi G."/>
            <person name="Zifcakova L."/>
            <person name="Stursova M."/>
            <person name="Spatafora J.W."/>
            <person name="Tedersoo L."/>
            <person name="Vaario L.M."/>
            <person name="Yamada A."/>
            <person name="Yan M."/>
            <person name="Wang P."/>
            <person name="Xu J."/>
            <person name="Bruns T."/>
            <person name="Baldrian P."/>
            <person name="Vilgalys R."/>
            <person name="Dunand C."/>
            <person name="Henrissat B."/>
            <person name="Grigoriev I.V."/>
            <person name="Hibbett D."/>
            <person name="Nagy L.G."/>
            <person name="Martin F.M."/>
        </authorList>
    </citation>
    <scope>NUCLEOTIDE SEQUENCE</scope>
    <source>
        <strain evidence="11">Prilba</strain>
    </source>
</reference>
<evidence type="ECO:0000256" key="10">
    <source>
        <dbReference type="SAM" id="Phobius"/>
    </source>
</evidence>
<evidence type="ECO:0000256" key="4">
    <source>
        <dbReference type="ARBA" id="ARBA00022692"/>
    </source>
</evidence>
<evidence type="ECO:0000256" key="9">
    <source>
        <dbReference type="ARBA" id="ARBA00023136"/>
    </source>
</evidence>
<dbReference type="GO" id="GO:0015031">
    <property type="term" value="P:protein transport"/>
    <property type="evidence" value="ECO:0007669"/>
    <property type="project" value="UniProtKB-KW"/>
</dbReference>
<sequence length="290" mass="31969">MNTPEHILHDRINLVRLVRRLDKSVNQSDWGFERSTTPWLKSEGLLQQLKYARKLLNNVETYNESQPSVRLRQRLTDIRGLLDKLDSFMLSVNESVIPEPPRVEPILPTLPLPPPSTRRVIPSVVQRLAPPSDVTSGPIEEVEPPAAEVDLLLGSAEESSLVEADAAAPSILLPPGIPAPPLASTVDAVPAQGLLQYSTALQEELSAQLAQMAGQLRRNAEHFSTALAADQAVLRNAEEKIGANYDVMKRERVRLRDHRGKSLGTTCLTIASVLVVAVAFLVMFFVLRFT</sequence>
<dbReference type="GO" id="GO:0005484">
    <property type="term" value="F:SNAP receptor activity"/>
    <property type="evidence" value="ECO:0007669"/>
    <property type="project" value="TreeGrafter"/>
</dbReference>
<dbReference type="AlphaFoldDB" id="A0A9P5MP82"/>
<keyword evidence="7" id="KW-0653">Protein transport</keyword>
<dbReference type="InterPro" id="IPR019150">
    <property type="entry name" value="Vesicle_transport_protein_Use1"/>
</dbReference>
<keyword evidence="8 10" id="KW-1133">Transmembrane helix</keyword>
<evidence type="ECO:0000256" key="5">
    <source>
        <dbReference type="ARBA" id="ARBA00022824"/>
    </source>
</evidence>
<evidence type="ECO:0000256" key="2">
    <source>
        <dbReference type="ARBA" id="ARBA00007891"/>
    </source>
</evidence>
<dbReference type="OrthoDB" id="4506189at2759"/>
<evidence type="ECO:0000256" key="3">
    <source>
        <dbReference type="ARBA" id="ARBA00022448"/>
    </source>
</evidence>
<gene>
    <name evidence="11" type="ORF">DFH94DRAFT_795976</name>
</gene>
<proteinExistence type="inferred from homology"/>
<organism evidence="11 12">
    <name type="scientific">Russula ochroleuca</name>
    <dbReference type="NCBI Taxonomy" id="152965"/>
    <lineage>
        <taxon>Eukaryota</taxon>
        <taxon>Fungi</taxon>
        <taxon>Dikarya</taxon>
        <taxon>Basidiomycota</taxon>
        <taxon>Agaricomycotina</taxon>
        <taxon>Agaricomycetes</taxon>
        <taxon>Russulales</taxon>
        <taxon>Russulaceae</taxon>
        <taxon>Russula</taxon>
    </lineage>
</organism>
<dbReference type="GO" id="GO:0006890">
    <property type="term" value="P:retrograde vesicle-mediated transport, Golgi to endoplasmic reticulum"/>
    <property type="evidence" value="ECO:0007669"/>
    <property type="project" value="TreeGrafter"/>
</dbReference>
<evidence type="ECO:0000256" key="7">
    <source>
        <dbReference type="ARBA" id="ARBA00022927"/>
    </source>
</evidence>
<dbReference type="Pfam" id="PF09753">
    <property type="entry name" value="Use1"/>
    <property type="match status" value="1"/>
</dbReference>
<accession>A0A9P5MP82</accession>
<evidence type="ECO:0000256" key="1">
    <source>
        <dbReference type="ARBA" id="ARBA00004163"/>
    </source>
</evidence>
<evidence type="ECO:0000256" key="6">
    <source>
        <dbReference type="ARBA" id="ARBA00022892"/>
    </source>
</evidence>
<evidence type="ECO:0000313" key="12">
    <source>
        <dbReference type="Proteomes" id="UP000759537"/>
    </source>
</evidence>
<keyword evidence="12" id="KW-1185">Reference proteome</keyword>
<dbReference type="PANTHER" id="PTHR13050">
    <property type="entry name" value="USE1-LIKE PROTEIN"/>
    <property type="match status" value="1"/>
</dbReference>
<keyword evidence="3" id="KW-0813">Transport</keyword>
<feature type="transmembrane region" description="Helical" evidence="10">
    <location>
        <begin position="262"/>
        <end position="287"/>
    </location>
</feature>
<dbReference type="GO" id="GO:0031201">
    <property type="term" value="C:SNARE complex"/>
    <property type="evidence" value="ECO:0007669"/>
    <property type="project" value="TreeGrafter"/>
</dbReference>
<comment type="similarity">
    <text evidence="2">Belongs to the USE1 family.</text>
</comment>
<name>A0A9P5MP82_9AGAM</name>
<dbReference type="GO" id="GO:0005789">
    <property type="term" value="C:endoplasmic reticulum membrane"/>
    <property type="evidence" value="ECO:0007669"/>
    <property type="project" value="UniProtKB-SubCell"/>
</dbReference>